<dbReference type="InterPro" id="IPR002347">
    <property type="entry name" value="SDR_fam"/>
</dbReference>
<evidence type="ECO:0000256" key="7">
    <source>
        <dbReference type="ARBA" id="ARBA00039153"/>
    </source>
</evidence>
<dbReference type="KEGG" id="ccal:108630550"/>
<evidence type="ECO:0000256" key="3">
    <source>
        <dbReference type="ARBA" id="ARBA00022857"/>
    </source>
</evidence>
<comment type="function">
    <text evidence="6">Catalyzes the conversion of quinonoid dihydrobiopterin into tetrahydrobiopterin.</text>
</comment>
<dbReference type="PANTHER" id="PTHR15104">
    <property type="entry name" value="DIHYDROPTERIDINE REDUCTASE"/>
    <property type="match status" value="1"/>
</dbReference>
<dbReference type="GO" id="GO:0006559">
    <property type="term" value="P:L-phenylalanine catabolic process"/>
    <property type="evidence" value="ECO:0007669"/>
    <property type="project" value="TreeGrafter"/>
</dbReference>
<comment type="similarity">
    <text evidence="1">Belongs to the short-chain dehydrogenases/reductases (SDR) family.</text>
</comment>
<comment type="catalytic activity">
    <reaction evidence="11">
        <text>5,6,7,8-tetrahydropteridine + NADP(+) = 6,7-dihydropteridine + NADPH + H(+)</text>
        <dbReference type="Rhea" id="RHEA:17865"/>
        <dbReference type="ChEBI" id="CHEBI:15378"/>
        <dbReference type="ChEBI" id="CHEBI:28889"/>
        <dbReference type="ChEBI" id="CHEBI:30156"/>
        <dbReference type="ChEBI" id="CHEBI:57783"/>
        <dbReference type="ChEBI" id="CHEBI:58349"/>
        <dbReference type="EC" id="1.5.1.34"/>
    </reaction>
    <physiologicalReaction direction="right-to-left" evidence="11">
        <dbReference type="Rhea" id="RHEA:17867"/>
    </physiologicalReaction>
</comment>
<dbReference type="EC" id="1.5.1.34" evidence="7"/>
<dbReference type="KEGG" id="ccal:108624553"/>
<organism evidence="13 14">
    <name type="scientific">Ceratina calcarata</name>
    <dbReference type="NCBI Taxonomy" id="156304"/>
    <lineage>
        <taxon>Eukaryota</taxon>
        <taxon>Metazoa</taxon>
        <taxon>Ecdysozoa</taxon>
        <taxon>Arthropoda</taxon>
        <taxon>Hexapoda</taxon>
        <taxon>Insecta</taxon>
        <taxon>Pterygota</taxon>
        <taxon>Neoptera</taxon>
        <taxon>Endopterygota</taxon>
        <taxon>Hymenoptera</taxon>
        <taxon>Apocrita</taxon>
        <taxon>Aculeata</taxon>
        <taxon>Apoidea</taxon>
        <taxon>Anthophila</taxon>
        <taxon>Apidae</taxon>
        <taxon>Ceratina</taxon>
        <taxon>Zadontomerus</taxon>
    </lineage>
</organism>
<dbReference type="GO" id="GO:0006729">
    <property type="term" value="P:tetrahydrobiopterin biosynthetic process"/>
    <property type="evidence" value="ECO:0007669"/>
    <property type="project" value="UniProtKB-KW"/>
</dbReference>
<dbReference type="InterPro" id="IPR020904">
    <property type="entry name" value="Sc_DH/Rdtase_CS"/>
</dbReference>
<keyword evidence="3" id="KW-0521">NADP</keyword>
<evidence type="ECO:0000256" key="11">
    <source>
        <dbReference type="ARBA" id="ARBA00047429"/>
    </source>
</evidence>
<dbReference type="GO" id="GO:0070404">
    <property type="term" value="F:NADH binding"/>
    <property type="evidence" value="ECO:0007669"/>
    <property type="project" value="TreeGrafter"/>
</dbReference>
<dbReference type="Proteomes" id="UP000694925">
    <property type="component" value="Unplaced"/>
</dbReference>
<evidence type="ECO:0000256" key="12">
    <source>
        <dbReference type="ARBA" id="ARBA00047536"/>
    </source>
</evidence>
<dbReference type="PROSITE" id="PS00061">
    <property type="entry name" value="ADH_SHORT"/>
    <property type="match status" value="1"/>
</dbReference>
<dbReference type="FunFam" id="3.40.50.720:FF:000157">
    <property type="entry name" value="Quinoid dihydropteridine reductase"/>
    <property type="match status" value="1"/>
</dbReference>
<reference evidence="14 15" key="1">
    <citation type="submission" date="2025-04" db="UniProtKB">
        <authorList>
            <consortium name="RefSeq"/>
        </authorList>
    </citation>
    <scope>IDENTIFICATION</scope>
    <source>
        <tissue evidence="14 15">Whole body</tissue>
    </source>
</reference>
<dbReference type="InterPro" id="IPR036291">
    <property type="entry name" value="NAD(P)-bd_dom_sf"/>
</dbReference>
<keyword evidence="13" id="KW-1185">Reference proteome</keyword>
<evidence type="ECO:0000256" key="4">
    <source>
        <dbReference type="ARBA" id="ARBA00023002"/>
    </source>
</evidence>
<keyword evidence="4" id="KW-0560">Oxidoreductase</keyword>
<name>A0AAJ7IY31_9HYME</name>
<evidence type="ECO:0000256" key="10">
    <source>
        <dbReference type="ARBA" id="ARBA00042518"/>
    </source>
</evidence>
<evidence type="ECO:0000313" key="15">
    <source>
        <dbReference type="RefSeq" id="XP_017889385.1"/>
    </source>
</evidence>
<dbReference type="CDD" id="cd05334">
    <property type="entry name" value="DHPR_SDR_c_like"/>
    <property type="match status" value="1"/>
</dbReference>
<dbReference type="GO" id="GO:0004155">
    <property type="term" value="F:6,7-dihydropteridine reductase activity"/>
    <property type="evidence" value="ECO:0007669"/>
    <property type="project" value="UniProtKB-EC"/>
</dbReference>
<dbReference type="AlphaFoldDB" id="A0AAJ7IY31"/>
<dbReference type="GO" id="GO:0005737">
    <property type="term" value="C:cytoplasm"/>
    <property type="evidence" value="ECO:0007669"/>
    <property type="project" value="TreeGrafter"/>
</dbReference>
<comment type="subunit">
    <text evidence="2">Homodimer.</text>
</comment>
<evidence type="ECO:0000313" key="14">
    <source>
        <dbReference type="RefSeq" id="XP_017879436.1"/>
    </source>
</evidence>
<dbReference type="RefSeq" id="XP_017889385.1">
    <property type="nucleotide sequence ID" value="XM_018033896.2"/>
</dbReference>
<gene>
    <name evidence="14" type="primary">LOC108624553</name>
    <name evidence="15" type="synonym">LOC108630550</name>
</gene>
<dbReference type="Gene3D" id="3.40.50.720">
    <property type="entry name" value="NAD(P)-binding Rossmann-like Domain"/>
    <property type="match status" value="1"/>
</dbReference>
<evidence type="ECO:0000313" key="13">
    <source>
        <dbReference type="Proteomes" id="UP000694925"/>
    </source>
</evidence>
<dbReference type="GO" id="GO:0070402">
    <property type="term" value="F:NADPH binding"/>
    <property type="evidence" value="ECO:0007669"/>
    <property type="project" value="TreeGrafter"/>
</dbReference>
<comment type="catalytic activity">
    <reaction evidence="12">
        <text>5,6,7,8-tetrahydropteridine + NAD(+) = 6,7-dihydropteridine + NADH + H(+)</text>
        <dbReference type="Rhea" id="RHEA:17869"/>
        <dbReference type="ChEBI" id="CHEBI:15378"/>
        <dbReference type="ChEBI" id="CHEBI:28889"/>
        <dbReference type="ChEBI" id="CHEBI:30156"/>
        <dbReference type="ChEBI" id="CHEBI:57540"/>
        <dbReference type="ChEBI" id="CHEBI:57945"/>
        <dbReference type="EC" id="1.5.1.34"/>
    </reaction>
    <physiologicalReaction direction="right-to-left" evidence="12">
        <dbReference type="Rhea" id="RHEA:17871"/>
    </physiologicalReaction>
</comment>
<evidence type="ECO:0000256" key="1">
    <source>
        <dbReference type="ARBA" id="ARBA00006484"/>
    </source>
</evidence>
<dbReference type="RefSeq" id="XP_017879436.1">
    <property type="nucleotide sequence ID" value="XM_018023947.2"/>
</dbReference>
<sequence length="237" mass="25822">METMLGRVFVYGGKGALGSACVSKFKSKNWWVGSIDMKANAEADANIVVKPDCNWQEQETHILQEVKNILKEDKLDAIICVAGGWAGGNAANKDFVKNTDLMWKQSVWSSVIAASIASHHLKEGGFLSLTGAKAALEETPGMIGYGMAKAAVHQLTKSLAAKDSGLPKDSLVASILPITLDTPMNRKWMPKADTSKWTPLEFVADLFWKWSQKQERPTNGSLLQLITNDNKTEVTAA</sequence>
<evidence type="ECO:0000256" key="9">
    <source>
        <dbReference type="ARBA" id="ARBA00041348"/>
    </source>
</evidence>
<protein>
    <recommendedName>
        <fullName evidence="8">Dihydropteridine reductase</fullName>
        <ecNumber evidence="7">1.5.1.34</ecNumber>
    </recommendedName>
    <alternativeName>
        <fullName evidence="10">HDHPR</fullName>
    </alternativeName>
    <alternativeName>
        <fullName evidence="9">Quinoid dihydropteridine reductase</fullName>
    </alternativeName>
</protein>
<evidence type="ECO:0000256" key="2">
    <source>
        <dbReference type="ARBA" id="ARBA00011738"/>
    </source>
</evidence>
<dbReference type="GeneID" id="108624553"/>
<dbReference type="Pfam" id="PF00106">
    <property type="entry name" value="adh_short"/>
    <property type="match status" value="1"/>
</dbReference>
<proteinExistence type="inferred from homology"/>
<evidence type="ECO:0000256" key="6">
    <source>
        <dbReference type="ARBA" id="ARBA00037099"/>
    </source>
</evidence>
<dbReference type="SUPFAM" id="SSF51735">
    <property type="entry name" value="NAD(P)-binding Rossmann-fold domains"/>
    <property type="match status" value="1"/>
</dbReference>
<dbReference type="PANTHER" id="PTHR15104:SF0">
    <property type="entry name" value="DIHYDROPTERIDINE REDUCTASE"/>
    <property type="match status" value="1"/>
</dbReference>
<accession>A0AAJ7IY31</accession>
<keyword evidence="5" id="KW-0783">Tetrahydrobiopterin biosynthesis</keyword>
<evidence type="ECO:0000256" key="5">
    <source>
        <dbReference type="ARBA" id="ARBA00023007"/>
    </source>
</evidence>
<evidence type="ECO:0000256" key="8">
    <source>
        <dbReference type="ARBA" id="ARBA00039520"/>
    </source>
</evidence>